<protein>
    <submittedName>
        <fullName evidence="1">Uncharacterized protein</fullName>
    </submittedName>
</protein>
<name>A0A0M8QP15_9ACTN</name>
<proteinExistence type="predicted"/>
<comment type="caution">
    <text evidence="1">The sequence shown here is derived from an EMBL/GenBank/DDBJ whole genome shotgun (WGS) entry which is preliminary data.</text>
</comment>
<dbReference type="EMBL" id="LGCN01000001">
    <property type="protein sequence ID" value="KOT46689.1"/>
    <property type="molecule type" value="Genomic_DNA"/>
</dbReference>
<organism evidence="1 2">
    <name type="scientific">Streptomyces caelestis</name>
    <dbReference type="NCBI Taxonomy" id="36816"/>
    <lineage>
        <taxon>Bacteria</taxon>
        <taxon>Bacillati</taxon>
        <taxon>Actinomycetota</taxon>
        <taxon>Actinomycetes</taxon>
        <taxon>Kitasatosporales</taxon>
        <taxon>Streptomycetaceae</taxon>
        <taxon>Streptomyces</taxon>
    </lineage>
</organism>
<dbReference type="PATRIC" id="fig|36816.3.peg.37"/>
<gene>
    <name evidence="1" type="ORF">ADK41_00180</name>
</gene>
<evidence type="ECO:0000313" key="2">
    <source>
        <dbReference type="Proteomes" id="UP000037773"/>
    </source>
</evidence>
<reference evidence="1 2" key="1">
    <citation type="submission" date="2015-07" db="EMBL/GenBank/DDBJ databases">
        <authorList>
            <person name="Noorani M."/>
        </authorList>
    </citation>
    <scope>NUCLEOTIDE SEQUENCE [LARGE SCALE GENOMIC DNA]</scope>
    <source>
        <strain evidence="1 2">NRRL B-24567</strain>
    </source>
</reference>
<dbReference type="RefSeq" id="WP_030819723.1">
    <property type="nucleotide sequence ID" value="NZ_LGCN01000001.1"/>
</dbReference>
<keyword evidence="2" id="KW-1185">Reference proteome</keyword>
<dbReference type="Proteomes" id="UP000037773">
    <property type="component" value="Unassembled WGS sequence"/>
</dbReference>
<sequence>MSDQLPDPAAFIGPIGRGKVPLPRDADADQYAAVLRRALHTVECRELGPEAASQKFGPFADTADGRVTVLVDEDQIRARHPGHDELHHLAHAVRERGPAVDVVMVAPRPTMLFMDEMAHVISKAAEPASVPALAGCTRWVYEPSWPLRPVWWSPRGEREAADER</sequence>
<evidence type="ECO:0000313" key="1">
    <source>
        <dbReference type="EMBL" id="KOT46689.1"/>
    </source>
</evidence>
<accession>A0A0M8QP15</accession>
<dbReference type="AlphaFoldDB" id="A0A0M8QP15"/>